<dbReference type="OrthoDB" id="6782434at2759"/>
<protein>
    <submittedName>
        <fullName evidence="1">Uncharacterized protein</fullName>
    </submittedName>
</protein>
<dbReference type="AlphaFoldDB" id="A0A9Q1BEZ7"/>
<accession>A0A9Q1BEZ7</accession>
<dbReference type="PANTHER" id="PTHR37162">
    <property type="entry name" value="HAT FAMILY DIMERISATION DOMAINCONTAINING PROTEIN-RELATED"/>
    <property type="match status" value="1"/>
</dbReference>
<dbReference type="PANTHER" id="PTHR37162:SF1">
    <property type="entry name" value="BED-TYPE DOMAIN-CONTAINING PROTEIN"/>
    <property type="match status" value="1"/>
</dbReference>
<reference evidence="1" key="1">
    <citation type="submission" date="2021-10" db="EMBL/GenBank/DDBJ databases">
        <title>Tropical sea cucumber genome reveals ecological adaptation and Cuvierian tubules defense mechanism.</title>
        <authorList>
            <person name="Chen T."/>
        </authorList>
    </citation>
    <scope>NUCLEOTIDE SEQUENCE</scope>
    <source>
        <strain evidence="1">Nanhai2018</strain>
        <tissue evidence="1">Muscle</tissue>
    </source>
</reference>
<comment type="caution">
    <text evidence="1">The sequence shown here is derived from an EMBL/GenBank/DDBJ whole genome shotgun (WGS) entry which is preliminary data.</text>
</comment>
<dbReference type="EMBL" id="JAIZAY010000021">
    <property type="protein sequence ID" value="KAJ8022187.1"/>
    <property type="molecule type" value="Genomic_DNA"/>
</dbReference>
<gene>
    <name evidence="1" type="ORF">HOLleu_39601</name>
</gene>
<dbReference type="Proteomes" id="UP001152320">
    <property type="component" value="Chromosome 21"/>
</dbReference>
<organism evidence="1 2">
    <name type="scientific">Holothuria leucospilota</name>
    <name type="common">Black long sea cucumber</name>
    <name type="synonym">Mertensiothuria leucospilota</name>
    <dbReference type="NCBI Taxonomy" id="206669"/>
    <lineage>
        <taxon>Eukaryota</taxon>
        <taxon>Metazoa</taxon>
        <taxon>Echinodermata</taxon>
        <taxon>Eleutherozoa</taxon>
        <taxon>Echinozoa</taxon>
        <taxon>Holothuroidea</taxon>
        <taxon>Aspidochirotacea</taxon>
        <taxon>Aspidochirotida</taxon>
        <taxon>Holothuriidae</taxon>
        <taxon>Holothuria</taxon>
    </lineage>
</organism>
<keyword evidence="2" id="KW-1185">Reference proteome</keyword>
<evidence type="ECO:0000313" key="1">
    <source>
        <dbReference type="EMBL" id="KAJ8022187.1"/>
    </source>
</evidence>
<evidence type="ECO:0000313" key="2">
    <source>
        <dbReference type="Proteomes" id="UP001152320"/>
    </source>
</evidence>
<sequence>MCVVNRALAPFFHEQLVKQMQRQPFSLSTDGSNDTGLLKMNPLTVKLFDVKEGVVHRLLDTCTTTGTAAVTVESIFMQMGDILQKNAIPWENCVAVSVDNLINYISKFCLFCNSEYVHGDDKSYLNQMA</sequence>
<proteinExistence type="predicted"/>
<name>A0A9Q1BEZ7_HOLLE</name>